<comment type="caution">
    <text evidence="1">The sequence shown here is derived from an EMBL/GenBank/DDBJ whole genome shotgun (WGS) entry which is preliminary data.</text>
</comment>
<organism evidence="1 2">
    <name type="scientific">Neisseria dumasiana</name>
    <dbReference type="NCBI Taxonomy" id="1931275"/>
    <lineage>
        <taxon>Bacteria</taxon>
        <taxon>Pseudomonadati</taxon>
        <taxon>Pseudomonadota</taxon>
        <taxon>Betaproteobacteria</taxon>
        <taxon>Neisseriales</taxon>
        <taxon>Neisseriaceae</taxon>
        <taxon>Neisseria</taxon>
    </lineage>
</organism>
<protein>
    <recommendedName>
        <fullName evidence="3">DUF2514 domain-containing protein</fullName>
    </recommendedName>
</protein>
<dbReference type="AlphaFoldDB" id="A0A1X3DMH0"/>
<reference evidence="2" key="1">
    <citation type="submission" date="2017-01" db="EMBL/GenBank/DDBJ databases">
        <authorList>
            <person name="Mah S.A."/>
            <person name="Swanson W.J."/>
            <person name="Moy G.W."/>
            <person name="Vacquier V.D."/>
        </authorList>
    </citation>
    <scope>NUCLEOTIDE SEQUENCE [LARGE SCALE GENOMIC DNA]</scope>
    <source>
        <strain evidence="2">124861</strain>
    </source>
</reference>
<gene>
    <name evidence="1" type="ORF">BV912_01510</name>
</gene>
<dbReference type="EMBL" id="MTAB01000002">
    <property type="protein sequence ID" value="OSI25080.1"/>
    <property type="molecule type" value="Genomic_DNA"/>
</dbReference>
<accession>A0A1X3DMH0</accession>
<proteinExistence type="predicted"/>
<sequence length="138" mass="15047">MPIKWINYLPHLAAVLLLGAALWLAYRNGFQTAYNEQQLVIKQAQKDHAAVLLASAEAFTAELKKAQQAQDEQAAKTQAVGVRLAQAQADVRRLKQQHKTGIKHAIEQDKTAAGNACIDGLGVNGLRQYRQALGYGAD</sequence>
<evidence type="ECO:0000313" key="2">
    <source>
        <dbReference type="Proteomes" id="UP000193303"/>
    </source>
</evidence>
<evidence type="ECO:0000313" key="1">
    <source>
        <dbReference type="EMBL" id="OSI25080.1"/>
    </source>
</evidence>
<dbReference type="OrthoDB" id="8607245at2"/>
<name>A0A1X3DMH0_9NEIS</name>
<evidence type="ECO:0008006" key="3">
    <source>
        <dbReference type="Google" id="ProtNLM"/>
    </source>
</evidence>
<dbReference type="RefSeq" id="WP_085357873.1">
    <property type="nucleotide sequence ID" value="NZ_MTAB01000002.1"/>
</dbReference>
<dbReference type="Proteomes" id="UP000193303">
    <property type="component" value="Unassembled WGS sequence"/>
</dbReference>